<gene>
    <name evidence="5" type="ORF">BRETT_000520</name>
</gene>
<reference evidence="5" key="2">
    <citation type="journal article" name="BMC Genomics">
        <title>New genome assemblies reveal patterns of domestication and adaptation across Brettanomyces (Dekkera) species.</title>
        <authorList>
            <person name="Roach M.J."/>
            <person name="Borneman A.R."/>
        </authorList>
    </citation>
    <scope>NUCLEOTIDE SEQUENCE</scope>
    <source>
        <strain evidence="5">UCD 2041</strain>
    </source>
</reference>
<dbReference type="Proteomes" id="UP000663131">
    <property type="component" value="Chromosome 8"/>
</dbReference>
<dbReference type="PANTHER" id="PTHR12400">
    <property type="entry name" value="INOSITOL POLYPHOSPHATE KINASE"/>
    <property type="match status" value="1"/>
</dbReference>
<keyword evidence="3 4" id="KW-0418">Kinase</keyword>
<dbReference type="RefSeq" id="XP_041137299.1">
    <property type="nucleotide sequence ID" value="XM_041279085.1"/>
</dbReference>
<dbReference type="GO" id="GO:0000824">
    <property type="term" value="F:inositol-1,4,5,6-tetrakisphosphate 3-kinase activity"/>
    <property type="evidence" value="ECO:0007669"/>
    <property type="project" value="TreeGrafter"/>
</dbReference>
<dbReference type="GO" id="GO:0046854">
    <property type="term" value="P:phosphatidylinositol phosphate biosynthetic process"/>
    <property type="evidence" value="ECO:0007669"/>
    <property type="project" value="TreeGrafter"/>
</dbReference>
<evidence type="ECO:0000256" key="4">
    <source>
        <dbReference type="RuleBase" id="RU363090"/>
    </source>
</evidence>
<dbReference type="SUPFAM" id="SSF56104">
    <property type="entry name" value="SAICAR synthase-like"/>
    <property type="match status" value="1"/>
</dbReference>
<proteinExistence type="inferred from homology"/>
<dbReference type="PANTHER" id="PTHR12400:SF103">
    <property type="entry name" value="INOSITOL POLYPHOSPHATE MULTIKINASE"/>
    <property type="match status" value="1"/>
</dbReference>
<dbReference type="GO" id="GO:0005737">
    <property type="term" value="C:cytoplasm"/>
    <property type="evidence" value="ECO:0007669"/>
    <property type="project" value="TreeGrafter"/>
</dbReference>
<comment type="similarity">
    <text evidence="1 4">Belongs to the inositol phosphokinase (IPK) family.</text>
</comment>
<evidence type="ECO:0000313" key="5">
    <source>
        <dbReference type="EMBL" id="QOU20806.1"/>
    </source>
</evidence>
<dbReference type="GeneID" id="64572445"/>
<dbReference type="InterPro" id="IPR005522">
    <property type="entry name" value="IPK"/>
</dbReference>
<dbReference type="AlphaFoldDB" id="A0A871R6A1"/>
<accession>A0A871R6A1</accession>
<name>A0A871R6A1_DEKBR</name>
<evidence type="ECO:0000256" key="1">
    <source>
        <dbReference type="ARBA" id="ARBA00007374"/>
    </source>
</evidence>
<reference evidence="5" key="1">
    <citation type="submission" date="2020-10" db="EMBL/GenBank/DDBJ databases">
        <authorList>
            <person name="Palmer J.M."/>
        </authorList>
    </citation>
    <scope>NUCLEOTIDE SEQUENCE</scope>
    <source>
        <strain evidence="5">UCD 2041</strain>
    </source>
</reference>
<dbReference type="GO" id="GO:0008440">
    <property type="term" value="F:inositol-1,4,5-trisphosphate 3-kinase activity"/>
    <property type="evidence" value="ECO:0007669"/>
    <property type="project" value="TreeGrafter"/>
</dbReference>
<dbReference type="Gene3D" id="3.30.470.160">
    <property type="entry name" value="Inositol polyphosphate kinase"/>
    <property type="match status" value="1"/>
</dbReference>
<sequence length="330" mass="37280">MPLISAKHKAAGHEGPMQTEDGSLFCKPTSKQEVQFYTRATRESVDESLPLGSVITDWIPICYGSLTSGVKKDGKYANEAIEKIDTNPAVNPGLKEDGLYIVLQDVLYGFTRPNILDIKLGSILYDESASKDKVERMKNVSRTTTSGSLSFRICGMQMANDFPGKLPEDIPGVEMKSVCKIQDDGYLAFNKFFGRHLNSDTVIEGLRVFFRYNRLSKDTQDQMIQTFANRLMMFYNCILDTEFRAVSSSLLFVYENDQQIWEQKNHEDALIKETVAGESDEEDETEVKQNAPLSELKYIDFAHSKFTPGKGYDEEIAQGVENLIRLIKQI</sequence>
<dbReference type="EMBL" id="CP063136">
    <property type="protein sequence ID" value="QOU20806.1"/>
    <property type="molecule type" value="Genomic_DNA"/>
</dbReference>
<dbReference type="Pfam" id="PF03770">
    <property type="entry name" value="IPK"/>
    <property type="match status" value="1"/>
</dbReference>
<keyword evidence="2 4" id="KW-0808">Transferase</keyword>
<protein>
    <recommendedName>
        <fullName evidence="4">Kinase</fullName>
        <ecNumber evidence="4">2.7.-.-</ecNumber>
    </recommendedName>
</protein>
<dbReference type="InterPro" id="IPR038286">
    <property type="entry name" value="IPK_sf"/>
</dbReference>
<evidence type="ECO:0000256" key="3">
    <source>
        <dbReference type="ARBA" id="ARBA00022777"/>
    </source>
</evidence>
<dbReference type="GO" id="GO:0005634">
    <property type="term" value="C:nucleus"/>
    <property type="evidence" value="ECO:0007669"/>
    <property type="project" value="TreeGrafter"/>
</dbReference>
<evidence type="ECO:0000256" key="2">
    <source>
        <dbReference type="ARBA" id="ARBA00022679"/>
    </source>
</evidence>
<dbReference type="OrthoDB" id="338650at2759"/>
<dbReference type="KEGG" id="bbrx:BRETT_000520"/>
<dbReference type="GO" id="GO:0032958">
    <property type="term" value="P:inositol phosphate biosynthetic process"/>
    <property type="evidence" value="ECO:0007669"/>
    <property type="project" value="InterPro"/>
</dbReference>
<organism evidence="5 6">
    <name type="scientific">Dekkera bruxellensis</name>
    <name type="common">Brettanomyces custersii</name>
    <dbReference type="NCBI Taxonomy" id="5007"/>
    <lineage>
        <taxon>Eukaryota</taxon>
        <taxon>Fungi</taxon>
        <taxon>Dikarya</taxon>
        <taxon>Ascomycota</taxon>
        <taxon>Saccharomycotina</taxon>
        <taxon>Pichiomycetes</taxon>
        <taxon>Pichiales</taxon>
        <taxon>Pichiaceae</taxon>
        <taxon>Brettanomyces</taxon>
    </lineage>
</organism>
<evidence type="ECO:0000313" key="6">
    <source>
        <dbReference type="Proteomes" id="UP000663131"/>
    </source>
</evidence>
<dbReference type="EC" id="2.7.-.-" evidence="4"/>